<comment type="caution">
    <text evidence="2">The sequence shown here is derived from an EMBL/GenBank/DDBJ whole genome shotgun (WGS) entry which is preliminary data.</text>
</comment>
<feature type="chain" id="PRO_5034401674" description="Outer membrane protein beta-barrel domain-containing protein" evidence="1">
    <location>
        <begin position="20"/>
        <end position="162"/>
    </location>
</feature>
<dbReference type="SUPFAM" id="SSF56925">
    <property type="entry name" value="OMPA-like"/>
    <property type="match status" value="1"/>
</dbReference>
<evidence type="ECO:0000313" key="3">
    <source>
        <dbReference type="Proteomes" id="UP000614460"/>
    </source>
</evidence>
<dbReference type="Proteomes" id="UP000614460">
    <property type="component" value="Unassembled WGS sequence"/>
</dbReference>
<dbReference type="RefSeq" id="WP_182499139.1">
    <property type="nucleotide sequence ID" value="NZ_BMKM01000005.1"/>
</dbReference>
<dbReference type="AlphaFoldDB" id="A0A8H9FZL0"/>
<name>A0A8H9FZL0_9SPHI</name>
<accession>A0A8H9FZL0</accession>
<dbReference type="InterPro" id="IPR011250">
    <property type="entry name" value="OMP/PagP_B-barrel"/>
</dbReference>
<evidence type="ECO:0008006" key="4">
    <source>
        <dbReference type="Google" id="ProtNLM"/>
    </source>
</evidence>
<evidence type="ECO:0000313" key="2">
    <source>
        <dbReference type="EMBL" id="GGE24672.1"/>
    </source>
</evidence>
<proteinExistence type="predicted"/>
<evidence type="ECO:0000256" key="1">
    <source>
        <dbReference type="SAM" id="SignalP"/>
    </source>
</evidence>
<gene>
    <name evidence="2" type="ORF">GCM10011516_22890</name>
</gene>
<reference evidence="2" key="2">
    <citation type="submission" date="2020-09" db="EMBL/GenBank/DDBJ databases">
        <authorList>
            <person name="Sun Q."/>
            <person name="Zhou Y."/>
        </authorList>
    </citation>
    <scope>NUCLEOTIDE SEQUENCE</scope>
    <source>
        <strain evidence="2">CGMCC 1.15966</strain>
    </source>
</reference>
<organism evidence="2 3">
    <name type="scientific">Sphingobacterium cellulitidis</name>
    <dbReference type="NCBI Taxonomy" id="1768011"/>
    <lineage>
        <taxon>Bacteria</taxon>
        <taxon>Pseudomonadati</taxon>
        <taxon>Bacteroidota</taxon>
        <taxon>Sphingobacteriia</taxon>
        <taxon>Sphingobacteriales</taxon>
        <taxon>Sphingobacteriaceae</taxon>
        <taxon>Sphingobacterium</taxon>
    </lineage>
</organism>
<protein>
    <recommendedName>
        <fullName evidence="4">Outer membrane protein beta-barrel domain-containing protein</fullName>
    </recommendedName>
</protein>
<keyword evidence="1" id="KW-0732">Signal</keyword>
<sequence>MKKLLFAGAMLLFGLGANAQSAGQFKIGANVGLPIGDIKDATSFSAGVDAAYLWNISDKFQAGATVGFQNFFLKKEWKDEGFSDFNYIPVAASGQYSIVPEFFIGADLGYAITTSGGEDGGGFYYLPKVGYQQSKWEVFAGYRGVSNDANFGAANLGFNFKF</sequence>
<feature type="signal peptide" evidence="1">
    <location>
        <begin position="1"/>
        <end position="19"/>
    </location>
</feature>
<keyword evidence="3" id="KW-1185">Reference proteome</keyword>
<reference evidence="2" key="1">
    <citation type="journal article" date="2014" name="Int. J. Syst. Evol. Microbiol.">
        <title>Complete genome sequence of Corynebacterium casei LMG S-19264T (=DSM 44701T), isolated from a smear-ripened cheese.</title>
        <authorList>
            <consortium name="US DOE Joint Genome Institute (JGI-PGF)"/>
            <person name="Walter F."/>
            <person name="Albersmeier A."/>
            <person name="Kalinowski J."/>
            <person name="Ruckert C."/>
        </authorList>
    </citation>
    <scope>NUCLEOTIDE SEQUENCE</scope>
    <source>
        <strain evidence="2">CGMCC 1.15966</strain>
    </source>
</reference>
<dbReference type="EMBL" id="BMKM01000005">
    <property type="protein sequence ID" value="GGE24672.1"/>
    <property type="molecule type" value="Genomic_DNA"/>
</dbReference>